<keyword evidence="2" id="KW-1133">Transmembrane helix</keyword>
<dbReference type="GeneID" id="36605937"/>
<keyword evidence="2" id="KW-0472">Membrane</keyword>
<keyword evidence="4" id="KW-1185">Reference proteome</keyword>
<evidence type="ECO:0000256" key="1">
    <source>
        <dbReference type="SAM" id="MobiDB-lite"/>
    </source>
</evidence>
<protein>
    <submittedName>
        <fullName evidence="3">Uncharacterized protein</fullName>
    </submittedName>
</protein>
<dbReference type="EMBL" id="KZ680214">
    <property type="protein sequence ID" value="PTB65976.1"/>
    <property type="molecule type" value="Genomic_DNA"/>
</dbReference>
<sequence>KPSMEPGPGLQSSQWFSGSRAPAGGPQRSLFFTFGGLFLLFLWASLRTAKCVGWDGYRGE</sequence>
<evidence type="ECO:0000313" key="3">
    <source>
        <dbReference type="EMBL" id="PTB65976.1"/>
    </source>
</evidence>
<evidence type="ECO:0000256" key="2">
    <source>
        <dbReference type="SAM" id="Phobius"/>
    </source>
</evidence>
<dbReference type="Proteomes" id="UP000241546">
    <property type="component" value="Unassembled WGS sequence"/>
</dbReference>
<reference evidence="4" key="1">
    <citation type="submission" date="2016-07" db="EMBL/GenBank/DDBJ databases">
        <title>Multiple horizontal gene transfer events from other fungi enriched the ability of initially mycotrophic Trichoderma (Ascomycota) to feed on dead plant biomass.</title>
        <authorList>
            <consortium name="DOE Joint Genome Institute"/>
            <person name="Atanasova L."/>
            <person name="Chenthamara K."/>
            <person name="Zhang J."/>
            <person name="Grujic M."/>
            <person name="Henrissat B."/>
            <person name="Kuo A."/>
            <person name="Aerts A."/>
            <person name="Salamov A."/>
            <person name="Lipzen A."/>
            <person name="Labutti K."/>
            <person name="Barry K."/>
            <person name="Miao Y."/>
            <person name="Rahimi M.J."/>
            <person name="Shen Q."/>
            <person name="Grigoriev I.V."/>
            <person name="Kubicek C.P."/>
            <person name="Druzhinina I.S."/>
        </authorList>
    </citation>
    <scope>NUCLEOTIDE SEQUENCE [LARGE SCALE GENOMIC DNA]</scope>
    <source>
        <strain evidence="4">TUCIM 6016</strain>
    </source>
</reference>
<gene>
    <name evidence="3" type="ORF">BBK36DRAFT_169140</name>
</gene>
<organism evidence="3 4">
    <name type="scientific">Trichoderma citrinoviride</name>
    <dbReference type="NCBI Taxonomy" id="58853"/>
    <lineage>
        <taxon>Eukaryota</taxon>
        <taxon>Fungi</taxon>
        <taxon>Dikarya</taxon>
        <taxon>Ascomycota</taxon>
        <taxon>Pezizomycotina</taxon>
        <taxon>Sordariomycetes</taxon>
        <taxon>Hypocreomycetidae</taxon>
        <taxon>Hypocreales</taxon>
        <taxon>Hypocreaceae</taxon>
        <taxon>Trichoderma</taxon>
    </lineage>
</organism>
<dbReference type="RefSeq" id="XP_024749296.1">
    <property type="nucleotide sequence ID" value="XM_024897819.1"/>
</dbReference>
<accession>A0A2T4B9H0</accession>
<feature type="transmembrane region" description="Helical" evidence="2">
    <location>
        <begin position="29"/>
        <end position="46"/>
    </location>
</feature>
<dbReference type="AlphaFoldDB" id="A0A2T4B9H0"/>
<name>A0A2T4B9H0_9HYPO</name>
<feature type="non-terminal residue" evidence="3">
    <location>
        <position position="1"/>
    </location>
</feature>
<evidence type="ECO:0000313" key="4">
    <source>
        <dbReference type="Proteomes" id="UP000241546"/>
    </source>
</evidence>
<keyword evidence="2" id="KW-0812">Transmembrane</keyword>
<proteinExistence type="predicted"/>
<feature type="region of interest" description="Disordered" evidence="1">
    <location>
        <begin position="1"/>
        <end position="23"/>
    </location>
</feature>